<sequence length="328" mass="37350">MYLIIKKFPQSLQDAISLVKKTKLSHIKNPIHNIIITGMGSSGIAGSLVKNWVKDKLSVPLTINHDYTLPAYVNEHTLLIVVSYSGNTQETLEAFQTGLKKKASMIVITSGGELQRMAQEHAIDVLPLPKFLPPRASLDHAIVHLLFILYFHHLISWEFVSEIQSAIQIISDKQASIQTEAEQVAKKIKGYLPVIYTTTPYESVAIRFRQQLNENSKQLCWHHIFPEINHNEIVGWETNYQNLAVIMFNSYTEDERLELQQKIAQDIIKKHTNNFTILCAQGQTELIRSLYLIHLSDWISFYLAQTTGVDPVEVKSIDQIKSALYANK</sequence>
<evidence type="ECO:0000259" key="3">
    <source>
        <dbReference type="PROSITE" id="PS51464"/>
    </source>
</evidence>
<reference evidence="4 5" key="1">
    <citation type="journal article" date="2010" name="J. Bacteriol.">
        <title>The genome of the amoeba symbiont 'Candidatus Amoebophilus asiaticus' reveals common mechanisms for host cell interaction among amoeba-associated bacteria.</title>
        <authorList>
            <person name="Schmitz-Esser S."/>
            <person name="Tischler P."/>
            <person name="Arnold R."/>
            <person name="Montanaro J."/>
            <person name="Wagner M."/>
            <person name="Rattei T."/>
            <person name="Horn M."/>
        </authorList>
    </citation>
    <scope>NUCLEOTIDE SEQUENCE [LARGE SCALE GENOMIC DNA]</scope>
    <source>
        <strain evidence="4 5">5a2</strain>
    </source>
</reference>
<dbReference type="AlphaFoldDB" id="B3ET58"/>
<accession>B3ET58</accession>
<keyword evidence="2" id="KW-0413">Isomerase</keyword>
<dbReference type="GO" id="GO:0005975">
    <property type="term" value="P:carbohydrate metabolic process"/>
    <property type="evidence" value="ECO:0007669"/>
    <property type="project" value="InterPro"/>
</dbReference>
<dbReference type="NCBIfam" id="NF006423">
    <property type="entry name" value="PRK08674.1-2"/>
    <property type="match status" value="1"/>
</dbReference>
<dbReference type="InterPro" id="IPR035484">
    <property type="entry name" value="SIS_PGI/PMI_1"/>
</dbReference>
<evidence type="ECO:0000256" key="1">
    <source>
        <dbReference type="ARBA" id="ARBA00010523"/>
    </source>
</evidence>
<dbReference type="eggNOG" id="COG2222">
    <property type="taxonomic scope" value="Bacteria"/>
</dbReference>
<feature type="domain" description="SIS" evidence="3">
    <location>
        <begin position="23"/>
        <end position="165"/>
    </location>
</feature>
<dbReference type="InterPro" id="IPR001347">
    <property type="entry name" value="SIS_dom"/>
</dbReference>
<protein>
    <recommendedName>
        <fullName evidence="3">SIS domain-containing protein</fullName>
    </recommendedName>
</protein>
<dbReference type="GO" id="GO:1901135">
    <property type="term" value="P:carbohydrate derivative metabolic process"/>
    <property type="evidence" value="ECO:0007669"/>
    <property type="project" value="InterPro"/>
</dbReference>
<comment type="similarity">
    <text evidence="1">Belongs to the PGI/PMI family.</text>
</comment>
<evidence type="ECO:0000313" key="4">
    <source>
        <dbReference type="EMBL" id="ACE06410.1"/>
    </source>
</evidence>
<dbReference type="GO" id="GO:0004476">
    <property type="term" value="F:mannose-6-phosphate isomerase activity"/>
    <property type="evidence" value="ECO:0007669"/>
    <property type="project" value="InterPro"/>
</dbReference>
<dbReference type="KEGG" id="aas:Aasi_1065"/>
<dbReference type="NCBIfam" id="TIGR02128">
    <property type="entry name" value="G6PI_arch"/>
    <property type="match status" value="1"/>
</dbReference>
<dbReference type="CDD" id="cd05637">
    <property type="entry name" value="SIS_PGI_PMI_2"/>
    <property type="match status" value="1"/>
</dbReference>
<dbReference type="SUPFAM" id="SSF53697">
    <property type="entry name" value="SIS domain"/>
    <property type="match status" value="1"/>
</dbReference>
<dbReference type="RefSeq" id="WP_012473169.1">
    <property type="nucleotide sequence ID" value="NC_010830.1"/>
</dbReference>
<organism evidence="4 5">
    <name type="scientific">Amoebophilus asiaticus (strain 5a2)</name>
    <dbReference type="NCBI Taxonomy" id="452471"/>
    <lineage>
        <taxon>Bacteria</taxon>
        <taxon>Pseudomonadati</taxon>
        <taxon>Bacteroidota</taxon>
        <taxon>Cytophagia</taxon>
        <taxon>Cytophagales</taxon>
        <taxon>Amoebophilaceae</taxon>
        <taxon>Candidatus Amoebophilus</taxon>
    </lineage>
</organism>
<keyword evidence="5" id="KW-1185">Reference proteome</keyword>
<dbReference type="GO" id="GO:0097367">
    <property type="term" value="F:carbohydrate derivative binding"/>
    <property type="evidence" value="ECO:0007669"/>
    <property type="project" value="InterPro"/>
</dbReference>
<name>B3ET58_AMOA5</name>
<dbReference type="GO" id="GO:0004347">
    <property type="term" value="F:glucose-6-phosphate isomerase activity"/>
    <property type="evidence" value="ECO:0007669"/>
    <property type="project" value="InterPro"/>
</dbReference>
<dbReference type="EMBL" id="CP001102">
    <property type="protein sequence ID" value="ACE06410.1"/>
    <property type="molecule type" value="Genomic_DNA"/>
</dbReference>
<dbReference type="Pfam" id="PF10432">
    <property type="entry name" value="bact-PGI_C"/>
    <property type="match status" value="1"/>
</dbReference>
<dbReference type="CDD" id="cd05017">
    <property type="entry name" value="SIS_PGI_PMI_1"/>
    <property type="match status" value="1"/>
</dbReference>
<evidence type="ECO:0000256" key="2">
    <source>
        <dbReference type="ARBA" id="ARBA00023235"/>
    </source>
</evidence>
<evidence type="ECO:0000313" key="5">
    <source>
        <dbReference type="Proteomes" id="UP000001227"/>
    </source>
</evidence>
<dbReference type="HOGENOM" id="CLU_059687_0_0_10"/>
<dbReference type="OrthoDB" id="9771734at2"/>
<dbReference type="InterPro" id="IPR046348">
    <property type="entry name" value="SIS_dom_sf"/>
</dbReference>
<dbReference type="Gene3D" id="3.40.50.10490">
    <property type="entry name" value="Glucose-6-phosphate isomerase like protein, domain 1"/>
    <property type="match status" value="2"/>
</dbReference>
<dbReference type="InterPro" id="IPR019490">
    <property type="entry name" value="Glu6P/Mann6P_isomerase_C"/>
</dbReference>
<dbReference type="Proteomes" id="UP000001227">
    <property type="component" value="Chromosome"/>
</dbReference>
<dbReference type="Pfam" id="PF01380">
    <property type="entry name" value="SIS"/>
    <property type="match status" value="1"/>
</dbReference>
<dbReference type="STRING" id="452471.Aasi_1065"/>
<dbReference type="PROSITE" id="PS51464">
    <property type="entry name" value="SIS"/>
    <property type="match status" value="1"/>
</dbReference>
<gene>
    <name evidence="4" type="ordered locus">Aasi_1065</name>
</gene>
<proteinExistence type="inferred from homology"/>